<dbReference type="Pfam" id="PF00057">
    <property type="entry name" value="Ldl_recept_a"/>
    <property type="match status" value="3"/>
</dbReference>
<dbReference type="PROSITE" id="PS01209">
    <property type="entry name" value="LDLRA_1"/>
    <property type="match status" value="2"/>
</dbReference>
<dbReference type="GO" id="GO:0005886">
    <property type="term" value="C:plasma membrane"/>
    <property type="evidence" value="ECO:0007669"/>
    <property type="project" value="TreeGrafter"/>
</dbReference>
<dbReference type="Ensembl" id="ENSPMGT00000016539.1">
    <property type="protein sequence ID" value="ENSPMGP00000015513.1"/>
    <property type="gene ID" value="ENSPMGG00000012709.1"/>
</dbReference>
<keyword evidence="3" id="KW-0812">Transmembrane</keyword>
<feature type="disulfide bond" evidence="9">
    <location>
        <begin position="96"/>
        <end position="111"/>
    </location>
</feature>
<feature type="signal peptide" evidence="10">
    <location>
        <begin position="1"/>
        <end position="20"/>
    </location>
</feature>
<feature type="disulfide bond" evidence="9">
    <location>
        <begin position="38"/>
        <end position="50"/>
    </location>
</feature>
<feature type="disulfide bond" evidence="9">
    <location>
        <begin position="117"/>
        <end position="129"/>
    </location>
</feature>
<feature type="disulfide bond" evidence="9">
    <location>
        <begin position="45"/>
        <end position="63"/>
    </location>
</feature>
<feature type="disulfide bond" evidence="9">
    <location>
        <begin position="124"/>
        <end position="142"/>
    </location>
</feature>
<dbReference type="InterPro" id="IPR023415">
    <property type="entry name" value="LDLR_class-A_CS"/>
</dbReference>
<reference evidence="11" key="2">
    <citation type="submission" date="2025-09" db="UniProtKB">
        <authorList>
            <consortium name="Ensembl"/>
        </authorList>
    </citation>
    <scope>IDENTIFICATION</scope>
</reference>
<dbReference type="SMART" id="SM00192">
    <property type="entry name" value="LDLa"/>
    <property type="match status" value="3"/>
</dbReference>
<evidence type="ECO:0000313" key="11">
    <source>
        <dbReference type="Ensembl" id="ENSPMGP00000015513.1"/>
    </source>
</evidence>
<feature type="disulfide bond" evidence="9">
    <location>
        <begin position="136"/>
        <end position="151"/>
    </location>
</feature>
<evidence type="ECO:0000256" key="9">
    <source>
        <dbReference type="PROSITE-ProRule" id="PRU00124"/>
    </source>
</evidence>
<dbReference type="AlphaFoldDB" id="A0A3B4AEM2"/>
<dbReference type="CDD" id="cd00112">
    <property type="entry name" value="LDLa"/>
    <property type="match status" value="3"/>
</dbReference>
<dbReference type="Gene3D" id="4.10.400.10">
    <property type="entry name" value="Low-density Lipoprotein Receptor"/>
    <property type="match status" value="3"/>
</dbReference>
<sequence length="212" mass="23970">MDLRHCVCLVLLTRLRLFTGRKTDLWFFFRDREQVIPCRSTQWQCDDGSCISALWRCDGEGDCLDGTDELDCSSACPRGQFSCVDSVKCVNMSARCDGKKQCPTGYDEENCEHILGCLNSEWTCNNNLCITMDLRCNGENDCLDNSDEQNCGENKSVCKCVLSYIQSNPIKSSVALSFRFRILKMKVTVLHHLSCSRFGNYEFVLGQKPCSG</sequence>
<dbReference type="InterPro" id="IPR050685">
    <property type="entry name" value="LDLR"/>
</dbReference>
<dbReference type="PANTHER" id="PTHR24270">
    <property type="entry name" value="LOW-DENSITY LIPOPROTEIN RECEPTOR-RELATED"/>
    <property type="match status" value="1"/>
</dbReference>
<dbReference type="GO" id="GO:0012505">
    <property type="term" value="C:endomembrane system"/>
    <property type="evidence" value="ECO:0007669"/>
    <property type="project" value="UniProtKB-SubCell"/>
</dbReference>
<evidence type="ECO:0000256" key="2">
    <source>
        <dbReference type="ARBA" id="ARBA00004308"/>
    </source>
</evidence>
<dbReference type="GO" id="GO:0016192">
    <property type="term" value="P:vesicle-mediated transport"/>
    <property type="evidence" value="ECO:0007669"/>
    <property type="project" value="UniProtKB-ARBA"/>
</dbReference>
<evidence type="ECO:0000313" key="12">
    <source>
        <dbReference type="Proteomes" id="UP000261520"/>
    </source>
</evidence>
<protein>
    <submittedName>
        <fullName evidence="11">Uncharacterized protein</fullName>
    </submittedName>
</protein>
<evidence type="ECO:0000256" key="1">
    <source>
        <dbReference type="ARBA" id="ARBA00004167"/>
    </source>
</evidence>
<dbReference type="InterPro" id="IPR002172">
    <property type="entry name" value="LDrepeatLR_classA_rpt"/>
</dbReference>
<keyword evidence="8" id="KW-0325">Glycoprotein</keyword>
<dbReference type="SUPFAM" id="SSF57424">
    <property type="entry name" value="LDL receptor-like module"/>
    <property type="match status" value="3"/>
</dbReference>
<comment type="subcellular location">
    <subcellularLocation>
        <location evidence="2">Endomembrane system</location>
    </subcellularLocation>
    <subcellularLocation>
        <location evidence="1">Membrane</location>
        <topology evidence="1">Single-pass membrane protein</topology>
    </subcellularLocation>
</comment>
<keyword evidence="10" id="KW-0732">Signal</keyword>
<dbReference type="InterPro" id="IPR036055">
    <property type="entry name" value="LDL_receptor-like_sf"/>
</dbReference>
<organism evidence="11 12">
    <name type="scientific">Periophthalmus magnuspinnatus</name>
    <dbReference type="NCBI Taxonomy" id="409849"/>
    <lineage>
        <taxon>Eukaryota</taxon>
        <taxon>Metazoa</taxon>
        <taxon>Chordata</taxon>
        <taxon>Craniata</taxon>
        <taxon>Vertebrata</taxon>
        <taxon>Euteleostomi</taxon>
        <taxon>Actinopterygii</taxon>
        <taxon>Neopterygii</taxon>
        <taxon>Teleostei</taxon>
        <taxon>Neoteleostei</taxon>
        <taxon>Acanthomorphata</taxon>
        <taxon>Gobiaria</taxon>
        <taxon>Gobiiformes</taxon>
        <taxon>Gobioidei</taxon>
        <taxon>Gobiidae</taxon>
        <taxon>Oxudercinae</taxon>
        <taxon>Periophthalmus</taxon>
    </lineage>
</organism>
<dbReference type="PANTHER" id="PTHR24270:SF8">
    <property type="entry name" value="LD11117P-RELATED"/>
    <property type="match status" value="1"/>
</dbReference>
<evidence type="ECO:0000256" key="5">
    <source>
        <dbReference type="ARBA" id="ARBA00022989"/>
    </source>
</evidence>
<feature type="chain" id="PRO_5017348713" evidence="10">
    <location>
        <begin position="21"/>
        <end position="212"/>
    </location>
</feature>
<evidence type="ECO:0000256" key="4">
    <source>
        <dbReference type="ARBA" id="ARBA00022737"/>
    </source>
</evidence>
<dbReference type="PROSITE" id="PS50068">
    <property type="entry name" value="LDLRA_2"/>
    <property type="match status" value="3"/>
</dbReference>
<evidence type="ECO:0000256" key="10">
    <source>
        <dbReference type="SAM" id="SignalP"/>
    </source>
</evidence>
<accession>A0A3B4AEM2</accession>
<keyword evidence="7 9" id="KW-1015">Disulfide bond</keyword>
<name>A0A3B4AEM2_9GOBI</name>
<keyword evidence="5" id="KW-1133">Transmembrane helix</keyword>
<evidence type="ECO:0000256" key="7">
    <source>
        <dbReference type="ARBA" id="ARBA00023157"/>
    </source>
</evidence>
<feature type="disulfide bond" evidence="9">
    <location>
        <begin position="57"/>
        <end position="72"/>
    </location>
</feature>
<keyword evidence="6" id="KW-0472">Membrane</keyword>
<reference evidence="11" key="1">
    <citation type="submission" date="2025-08" db="UniProtKB">
        <authorList>
            <consortium name="Ensembl"/>
        </authorList>
    </citation>
    <scope>IDENTIFICATION</scope>
</reference>
<evidence type="ECO:0000256" key="6">
    <source>
        <dbReference type="ARBA" id="ARBA00023136"/>
    </source>
</evidence>
<comment type="caution">
    <text evidence="9">Lacks conserved residue(s) required for the propagation of feature annotation.</text>
</comment>
<dbReference type="FunFam" id="4.10.400.10:FF:000065">
    <property type="entry name" value="Transmembrane protease serine 7"/>
    <property type="match status" value="1"/>
</dbReference>
<evidence type="ECO:0000256" key="8">
    <source>
        <dbReference type="ARBA" id="ARBA00023180"/>
    </source>
</evidence>
<keyword evidence="12" id="KW-1185">Reference proteome</keyword>
<proteinExistence type="predicted"/>
<dbReference type="STRING" id="409849.ENSPMGP00000015513"/>
<evidence type="ECO:0000256" key="3">
    <source>
        <dbReference type="ARBA" id="ARBA00022692"/>
    </source>
</evidence>
<keyword evidence="4" id="KW-0677">Repeat</keyword>
<dbReference type="Proteomes" id="UP000261520">
    <property type="component" value="Unplaced"/>
</dbReference>
<dbReference type="PRINTS" id="PR00261">
    <property type="entry name" value="LDLRECEPTOR"/>
</dbReference>